<keyword evidence="1" id="KW-0472">Membrane</keyword>
<keyword evidence="1" id="KW-0812">Transmembrane</keyword>
<evidence type="ECO:0000313" key="3">
    <source>
        <dbReference type="Proteomes" id="UP000548304"/>
    </source>
</evidence>
<organism evidence="2 3">
    <name type="scientific">Actinopolyspora biskrensis</name>
    <dbReference type="NCBI Taxonomy" id="1470178"/>
    <lineage>
        <taxon>Bacteria</taxon>
        <taxon>Bacillati</taxon>
        <taxon>Actinomycetota</taxon>
        <taxon>Actinomycetes</taxon>
        <taxon>Actinopolysporales</taxon>
        <taxon>Actinopolysporaceae</taxon>
        <taxon>Actinopolyspora</taxon>
    </lineage>
</organism>
<feature type="transmembrane region" description="Helical" evidence="1">
    <location>
        <begin position="17"/>
        <end position="40"/>
    </location>
</feature>
<gene>
    <name evidence="2" type="ORF">FHR84_000924</name>
</gene>
<name>A0A852YU58_9ACTN</name>
<accession>A0A852YU58</accession>
<keyword evidence="2" id="KW-0808">Transferase</keyword>
<dbReference type="RefSeq" id="WP_179534113.1">
    <property type="nucleotide sequence ID" value="NZ_JACBYW010000001.1"/>
</dbReference>
<protein>
    <submittedName>
        <fullName evidence="2">Glucan phosphoethanolaminetransferase (Alkaline phosphatase superfamily)</fullName>
    </submittedName>
</protein>
<evidence type="ECO:0000256" key="1">
    <source>
        <dbReference type="SAM" id="Phobius"/>
    </source>
</evidence>
<dbReference type="GO" id="GO:0016740">
    <property type="term" value="F:transferase activity"/>
    <property type="evidence" value="ECO:0007669"/>
    <property type="project" value="UniProtKB-KW"/>
</dbReference>
<proteinExistence type="predicted"/>
<evidence type="ECO:0000313" key="2">
    <source>
        <dbReference type="EMBL" id="NYH77610.1"/>
    </source>
</evidence>
<dbReference type="Proteomes" id="UP000548304">
    <property type="component" value="Unassembled WGS sequence"/>
</dbReference>
<keyword evidence="3" id="KW-1185">Reference proteome</keyword>
<comment type="caution">
    <text evidence="2">The sequence shown here is derived from an EMBL/GenBank/DDBJ whole genome shotgun (WGS) entry which is preliminary data.</text>
</comment>
<reference evidence="2 3" key="1">
    <citation type="submission" date="2020-07" db="EMBL/GenBank/DDBJ databases">
        <title>Genomic Encyclopedia of Type Strains, Phase III (KMG-III): the genomes of soil and plant-associated and newly described type strains.</title>
        <authorList>
            <person name="Whitman W."/>
        </authorList>
    </citation>
    <scope>NUCLEOTIDE SEQUENCE [LARGE SCALE GENOMIC DNA]</scope>
    <source>
        <strain evidence="2 3">CECT 8576</strain>
    </source>
</reference>
<feature type="transmembrane region" description="Helical" evidence="1">
    <location>
        <begin position="46"/>
        <end position="66"/>
    </location>
</feature>
<sequence>MAEFDVMDIPANVRRAVIIWAVAVAAGVFESVLAVIQAVHAGALGSGVWVGIAVRLVVYTLATALITNFRKGRRWARAALTVLLSIIGLASLIVPAAIAMVNGQTFVRAFSDGGTWGWIFLAVRLTHIACVVSATALMFTRSANRYFAAVRRSHPSASASR</sequence>
<feature type="transmembrane region" description="Helical" evidence="1">
    <location>
        <begin position="78"/>
        <end position="98"/>
    </location>
</feature>
<dbReference type="AlphaFoldDB" id="A0A852YU58"/>
<keyword evidence="1" id="KW-1133">Transmembrane helix</keyword>
<dbReference type="EMBL" id="JACBYW010000001">
    <property type="protein sequence ID" value="NYH77610.1"/>
    <property type="molecule type" value="Genomic_DNA"/>
</dbReference>
<feature type="transmembrane region" description="Helical" evidence="1">
    <location>
        <begin position="118"/>
        <end position="139"/>
    </location>
</feature>